<protein>
    <recommendedName>
        <fullName evidence="1">HTH cro/C1-type domain-containing protein</fullName>
    </recommendedName>
</protein>
<keyword evidence="3" id="KW-1185">Reference proteome</keyword>
<dbReference type="RefSeq" id="WP_057795476.1">
    <property type="nucleotide sequence ID" value="NZ_LAXJ01000020.1"/>
</dbReference>
<dbReference type="InterPro" id="IPR010982">
    <property type="entry name" value="Lambda_DNA-bd_dom_sf"/>
</dbReference>
<dbReference type="GO" id="GO:0003677">
    <property type="term" value="F:DNA binding"/>
    <property type="evidence" value="ECO:0007669"/>
    <property type="project" value="InterPro"/>
</dbReference>
<name>A0A0T5NQN7_9RHOB</name>
<dbReference type="STRING" id="1641875.XM53_17005"/>
<evidence type="ECO:0000313" key="3">
    <source>
        <dbReference type="Proteomes" id="UP000051295"/>
    </source>
</evidence>
<evidence type="ECO:0000313" key="2">
    <source>
        <dbReference type="EMBL" id="KRS11283.1"/>
    </source>
</evidence>
<dbReference type="PATRIC" id="fig|1641875.4.peg.1902"/>
<dbReference type="Proteomes" id="UP000051295">
    <property type="component" value="Unassembled WGS sequence"/>
</dbReference>
<organism evidence="2 3">
    <name type="scientific">Roseovarius atlanticus</name>
    <dbReference type="NCBI Taxonomy" id="1641875"/>
    <lineage>
        <taxon>Bacteria</taxon>
        <taxon>Pseudomonadati</taxon>
        <taxon>Pseudomonadota</taxon>
        <taxon>Alphaproteobacteria</taxon>
        <taxon>Rhodobacterales</taxon>
        <taxon>Roseobacteraceae</taxon>
        <taxon>Roseovarius</taxon>
    </lineage>
</organism>
<comment type="caution">
    <text evidence="2">The sequence shown here is derived from an EMBL/GenBank/DDBJ whole genome shotgun (WGS) entry which is preliminary data.</text>
</comment>
<dbReference type="OrthoDB" id="8902678at2"/>
<feature type="domain" description="HTH cro/C1-type" evidence="1">
    <location>
        <begin position="25"/>
        <end position="63"/>
    </location>
</feature>
<dbReference type="SUPFAM" id="SSF47413">
    <property type="entry name" value="lambda repressor-like DNA-binding domains"/>
    <property type="match status" value="1"/>
</dbReference>
<reference evidence="2 3" key="1">
    <citation type="submission" date="2015-04" db="EMBL/GenBank/DDBJ databases">
        <title>The draft genome sequence of Roseovarius sp.R12b.</title>
        <authorList>
            <person name="Li G."/>
            <person name="Lai Q."/>
            <person name="Shao Z."/>
            <person name="Yan P."/>
        </authorList>
    </citation>
    <scope>NUCLEOTIDE SEQUENCE [LARGE SCALE GENOMIC DNA]</scope>
    <source>
        <strain evidence="2 3">R12B</strain>
    </source>
</reference>
<sequence>MTSDPLSTNLTFACTFLPSIAHICRRIGINRQQFNKYLSGRVRPSRHNMRKICEFFGVTEGELLMEPARFADLIALRRLPGGEVEATPVGPTLRRLNQFSGPLERYCGSYFRYFHSFSNPGCIMRSYARITRRDGYYLWKNIEREAALHGGAQEVFKYEGLVFFLGDRINVVENESTLSSSITQMILYPSYSAGIDYLLGVQTGGPLRLGRKPAASRVVLDYLGQNVDPRRAMAQCGLLQPDQIAPRIAKLVRNEMPPGAWTFEVEQL</sequence>
<dbReference type="InterPro" id="IPR001387">
    <property type="entry name" value="Cro/C1-type_HTH"/>
</dbReference>
<dbReference type="Pfam" id="PF13443">
    <property type="entry name" value="HTH_26"/>
    <property type="match status" value="1"/>
</dbReference>
<accession>A0A0T5NQN7</accession>
<dbReference type="PROSITE" id="PS50943">
    <property type="entry name" value="HTH_CROC1"/>
    <property type="match status" value="1"/>
</dbReference>
<evidence type="ECO:0000259" key="1">
    <source>
        <dbReference type="PROSITE" id="PS50943"/>
    </source>
</evidence>
<dbReference type="CDD" id="cd00093">
    <property type="entry name" value="HTH_XRE"/>
    <property type="match status" value="1"/>
</dbReference>
<proteinExistence type="predicted"/>
<dbReference type="Gene3D" id="1.10.260.40">
    <property type="entry name" value="lambda repressor-like DNA-binding domains"/>
    <property type="match status" value="1"/>
</dbReference>
<dbReference type="EMBL" id="LAXJ01000020">
    <property type="protein sequence ID" value="KRS11283.1"/>
    <property type="molecule type" value="Genomic_DNA"/>
</dbReference>
<dbReference type="AlphaFoldDB" id="A0A0T5NQN7"/>
<gene>
    <name evidence="2" type="ORF">XM53_17005</name>
</gene>